<dbReference type="SUPFAM" id="SSF51735">
    <property type="entry name" value="NAD(P)-binding Rossmann-fold domains"/>
    <property type="match status" value="1"/>
</dbReference>
<comment type="catalytic activity">
    <reaction evidence="4">
        <text>L-proline + NAD(+) = (S)-1-pyrroline-5-carboxylate + NADH + 2 H(+)</text>
        <dbReference type="Rhea" id="RHEA:14105"/>
        <dbReference type="ChEBI" id="CHEBI:15378"/>
        <dbReference type="ChEBI" id="CHEBI:17388"/>
        <dbReference type="ChEBI" id="CHEBI:57540"/>
        <dbReference type="ChEBI" id="CHEBI:57945"/>
        <dbReference type="ChEBI" id="CHEBI:60039"/>
        <dbReference type="EC" id="1.5.1.2"/>
    </reaction>
</comment>
<dbReference type="PANTHER" id="PTHR11645">
    <property type="entry name" value="PYRROLINE-5-CARBOXYLATE REDUCTASE"/>
    <property type="match status" value="1"/>
</dbReference>
<feature type="domain" description="Pyrroline-5-carboxylate reductase catalytic N-terminal" evidence="6">
    <location>
        <begin position="11"/>
        <end position="83"/>
    </location>
</feature>
<keyword evidence="4" id="KW-0963">Cytoplasm</keyword>
<dbReference type="NCBIfam" id="TIGR00112">
    <property type="entry name" value="proC"/>
    <property type="match status" value="1"/>
</dbReference>
<dbReference type="EMBL" id="JBHTJT010000032">
    <property type="protein sequence ID" value="MFD0981010.1"/>
    <property type="molecule type" value="Genomic_DNA"/>
</dbReference>
<dbReference type="Pfam" id="PF14748">
    <property type="entry name" value="P5CR_dimer"/>
    <property type="match status" value="1"/>
</dbReference>
<sequence length="270" mass="27385">MDDINARGLVMIGCGFMGKALLEGWIAAGLSPEAVTVQDPTPSEWLAAQPGFRLNAPLPEAPAVLVIAVKPQVLDEVIPDLAGFGGGRTIVVTIATGAPVSYYERHFGPETPIIRTMPNLPASVGCGVTALCANAAASGEAMALVGTLFGAVGTSVTLEDEGMMHLVTGVSGSGPAYVFALAEAMAQAGTELGLPEELARALAIQTVAGAGHMLATPGADPTALRQAVTSKGGTTAKALEQLMRTPDGIADLARAAVDASRNRSAELSRS</sequence>
<dbReference type="HAMAP" id="MF_01925">
    <property type="entry name" value="P5C_reductase"/>
    <property type="match status" value="1"/>
</dbReference>
<dbReference type="InterPro" id="IPR036291">
    <property type="entry name" value="NAD(P)-bd_dom_sf"/>
</dbReference>
<comment type="catalytic activity">
    <reaction evidence="4">
        <text>L-proline + NADP(+) = (S)-1-pyrroline-5-carboxylate + NADPH + 2 H(+)</text>
        <dbReference type="Rhea" id="RHEA:14109"/>
        <dbReference type="ChEBI" id="CHEBI:15378"/>
        <dbReference type="ChEBI" id="CHEBI:17388"/>
        <dbReference type="ChEBI" id="CHEBI:57783"/>
        <dbReference type="ChEBI" id="CHEBI:58349"/>
        <dbReference type="ChEBI" id="CHEBI:60039"/>
        <dbReference type="EC" id="1.5.1.2"/>
    </reaction>
</comment>
<comment type="caution">
    <text evidence="8">The sequence shown here is derived from an EMBL/GenBank/DDBJ whole genome shotgun (WGS) entry which is preliminary data.</text>
</comment>
<dbReference type="Gene3D" id="1.10.3730.10">
    <property type="entry name" value="ProC C-terminal domain-like"/>
    <property type="match status" value="1"/>
</dbReference>
<dbReference type="GO" id="GO:0004735">
    <property type="term" value="F:pyrroline-5-carboxylate reductase activity"/>
    <property type="evidence" value="ECO:0007669"/>
    <property type="project" value="UniProtKB-EC"/>
</dbReference>
<keyword evidence="4" id="KW-0641">Proline biosynthesis</keyword>
<evidence type="ECO:0000256" key="4">
    <source>
        <dbReference type="HAMAP-Rule" id="MF_01925"/>
    </source>
</evidence>
<evidence type="ECO:0000313" key="9">
    <source>
        <dbReference type="Proteomes" id="UP001597108"/>
    </source>
</evidence>
<comment type="function">
    <text evidence="4">Catalyzes the reduction of 1-pyrroline-5-carboxylate (PCA) to L-proline.</text>
</comment>
<comment type="subcellular location">
    <subcellularLocation>
        <location evidence="4">Cytoplasm</location>
    </subcellularLocation>
</comment>
<dbReference type="InterPro" id="IPR008927">
    <property type="entry name" value="6-PGluconate_DH-like_C_sf"/>
</dbReference>
<keyword evidence="3 4" id="KW-0560">Oxidoreductase</keyword>
<reference evidence="9" key="1">
    <citation type="journal article" date="2019" name="Int. J. Syst. Evol. Microbiol.">
        <title>The Global Catalogue of Microorganisms (GCM) 10K type strain sequencing project: providing services to taxonomists for standard genome sequencing and annotation.</title>
        <authorList>
            <consortium name="The Broad Institute Genomics Platform"/>
            <consortium name="The Broad Institute Genome Sequencing Center for Infectious Disease"/>
            <person name="Wu L."/>
            <person name="Ma J."/>
        </authorList>
    </citation>
    <scope>NUCLEOTIDE SEQUENCE [LARGE SCALE GENOMIC DNA]</scope>
    <source>
        <strain evidence="9">CCUG 60524</strain>
    </source>
</reference>
<gene>
    <name evidence="4 8" type="primary">proC</name>
    <name evidence="8" type="ORF">ACFQ2S_15305</name>
</gene>
<dbReference type="Pfam" id="PF03807">
    <property type="entry name" value="F420_oxidored"/>
    <property type="match status" value="1"/>
</dbReference>
<dbReference type="InterPro" id="IPR000304">
    <property type="entry name" value="Pyrroline-COOH_reductase"/>
</dbReference>
<evidence type="ECO:0000313" key="8">
    <source>
        <dbReference type="EMBL" id="MFD0981010.1"/>
    </source>
</evidence>
<dbReference type="PIRSF" id="PIRSF000193">
    <property type="entry name" value="Pyrrol-5-carb_rd"/>
    <property type="match status" value="1"/>
</dbReference>
<dbReference type="Proteomes" id="UP001597108">
    <property type="component" value="Unassembled WGS sequence"/>
</dbReference>
<dbReference type="SUPFAM" id="SSF48179">
    <property type="entry name" value="6-phosphogluconate dehydrogenase C-terminal domain-like"/>
    <property type="match status" value="1"/>
</dbReference>
<evidence type="ECO:0000259" key="6">
    <source>
        <dbReference type="Pfam" id="PF03807"/>
    </source>
</evidence>
<dbReference type="RefSeq" id="WP_386075742.1">
    <property type="nucleotide sequence ID" value="NZ_JBHTJT010000032.1"/>
</dbReference>
<keyword evidence="2 4" id="KW-0521">NADP</keyword>
<proteinExistence type="inferred from homology"/>
<comment type="pathway">
    <text evidence="4">Amino-acid biosynthesis; L-proline biosynthesis; L-proline from L-glutamate 5-semialdehyde: step 1/1.</text>
</comment>
<dbReference type="InterPro" id="IPR028939">
    <property type="entry name" value="P5C_Rdtase_cat_N"/>
</dbReference>
<evidence type="ECO:0000256" key="3">
    <source>
        <dbReference type="ARBA" id="ARBA00023002"/>
    </source>
</evidence>
<name>A0ABW3ITD2_9RHOB</name>
<dbReference type="InterPro" id="IPR029036">
    <property type="entry name" value="P5CR_dimer"/>
</dbReference>
<dbReference type="PANTHER" id="PTHR11645:SF0">
    <property type="entry name" value="PYRROLINE-5-CARBOXYLATE REDUCTASE 3"/>
    <property type="match status" value="1"/>
</dbReference>
<dbReference type="EC" id="1.5.1.2" evidence="4 5"/>
<feature type="domain" description="Pyrroline-5-carboxylate reductase dimerisation" evidence="7">
    <location>
        <begin position="161"/>
        <end position="267"/>
    </location>
</feature>
<accession>A0ABW3ITD2</accession>
<evidence type="ECO:0000256" key="1">
    <source>
        <dbReference type="ARBA" id="ARBA00005525"/>
    </source>
</evidence>
<protein>
    <recommendedName>
        <fullName evidence="4 5">Pyrroline-5-carboxylate reductase</fullName>
        <shortName evidence="4">P5C reductase</shortName>
        <shortName evidence="4">P5CR</shortName>
        <ecNumber evidence="4 5">1.5.1.2</ecNumber>
    </recommendedName>
    <alternativeName>
        <fullName evidence="4">PCA reductase</fullName>
    </alternativeName>
</protein>
<evidence type="ECO:0000259" key="7">
    <source>
        <dbReference type="Pfam" id="PF14748"/>
    </source>
</evidence>
<keyword evidence="9" id="KW-1185">Reference proteome</keyword>
<evidence type="ECO:0000256" key="5">
    <source>
        <dbReference type="NCBIfam" id="TIGR00112"/>
    </source>
</evidence>
<dbReference type="Gene3D" id="3.40.50.720">
    <property type="entry name" value="NAD(P)-binding Rossmann-like Domain"/>
    <property type="match status" value="1"/>
</dbReference>
<evidence type="ECO:0000256" key="2">
    <source>
        <dbReference type="ARBA" id="ARBA00022857"/>
    </source>
</evidence>
<organism evidence="8 9">
    <name type="scientific">Tropicimonas aquimaris</name>
    <dbReference type="NCBI Taxonomy" id="914152"/>
    <lineage>
        <taxon>Bacteria</taxon>
        <taxon>Pseudomonadati</taxon>
        <taxon>Pseudomonadota</taxon>
        <taxon>Alphaproteobacteria</taxon>
        <taxon>Rhodobacterales</taxon>
        <taxon>Roseobacteraceae</taxon>
        <taxon>Tropicimonas</taxon>
    </lineage>
</organism>
<comment type="similarity">
    <text evidence="1 4">Belongs to the pyrroline-5-carboxylate reductase family.</text>
</comment>
<keyword evidence="4" id="KW-0028">Amino-acid biosynthesis</keyword>